<dbReference type="Proteomes" id="UP000612808">
    <property type="component" value="Unassembled WGS sequence"/>
</dbReference>
<keyword evidence="4" id="KW-0804">Transcription</keyword>
<dbReference type="SMART" id="SM01043">
    <property type="entry name" value="BTAD"/>
    <property type="match status" value="1"/>
</dbReference>
<dbReference type="EMBL" id="BOMB01000009">
    <property type="protein sequence ID" value="GID10712.1"/>
    <property type="molecule type" value="Genomic_DNA"/>
</dbReference>
<dbReference type="PROSITE" id="PS51755">
    <property type="entry name" value="OMPR_PHOB"/>
    <property type="match status" value="1"/>
</dbReference>
<comment type="similarity">
    <text evidence="1">Belongs to the AfsR/DnrI/RedD regulatory family.</text>
</comment>
<evidence type="ECO:0000313" key="7">
    <source>
        <dbReference type="EMBL" id="GID10712.1"/>
    </source>
</evidence>
<dbReference type="InterPro" id="IPR016032">
    <property type="entry name" value="Sig_transdc_resp-reg_C-effctor"/>
</dbReference>
<accession>A0A8J3J2C3</accession>
<dbReference type="Gene3D" id="1.25.40.10">
    <property type="entry name" value="Tetratricopeptide repeat domain"/>
    <property type="match status" value="2"/>
</dbReference>
<dbReference type="PRINTS" id="PR00364">
    <property type="entry name" value="DISEASERSIST"/>
</dbReference>
<evidence type="ECO:0000313" key="8">
    <source>
        <dbReference type="Proteomes" id="UP000612808"/>
    </source>
</evidence>
<dbReference type="PANTHER" id="PTHR35807:SF1">
    <property type="entry name" value="TRANSCRIPTIONAL REGULATOR REDD"/>
    <property type="match status" value="1"/>
</dbReference>
<dbReference type="Gene3D" id="3.40.50.300">
    <property type="entry name" value="P-loop containing nucleotide triphosphate hydrolases"/>
    <property type="match status" value="1"/>
</dbReference>
<protein>
    <submittedName>
        <fullName evidence="7">SARP family transcriptional regulator</fullName>
    </submittedName>
</protein>
<evidence type="ECO:0000256" key="2">
    <source>
        <dbReference type="ARBA" id="ARBA00023015"/>
    </source>
</evidence>
<keyword evidence="3 5" id="KW-0238">DNA-binding</keyword>
<evidence type="ECO:0000256" key="4">
    <source>
        <dbReference type="ARBA" id="ARBA00023163"/>
    </source>
</evidence>
<dbReference type="GO" id="GO:0000160">
    <property type="term" value="P:phosphorelay signal transduction system"/>
    <property type="evidence" value="ECO:0007669"/>
    <property type="project" value="InterPro"/>
</dbReference>
<dbReference type="InterPro" id="IPR005158">
    <property type="entry name" value="BTAD"/>
</dbReference>
<dbReference type="InterPro" id="IPR001867">
    <property type="entry name" value="OmpR/PhoB-type_DNA-bd"/>
</dbReference>
<evidence type="ECO:0000256" key="1">
    <source>
        <dbReference type="ARBA" id="ARBA00005820"/>
    </source>
</evidence>
<dbReference type="InterPro" id="IPR036388">
    <property type="entry name" value="WH-like_DNA-bd_sf"/>
</dbReference>
<dbReference type="InterPro" id="IPR027417">
    <property type="entry name" value="P-loop_NTPase"/>
</dbReference>
<dbReference type="InterPro" id="IPR051677">
    <property type="entry name" value="AfsR-DnrI-RedD_regulator"/>
</dbReference>
<feature type="DNA-binding region" description="OmpR/PhoB-type" evidence="5">
    <location>
        <begin position="1"/>
        <end position="89"/>
    </location>
</feature>
<dbReference type="AlphaFoldDB" id="A0A8J3J2C3"/>
<dbReference type="Gene3D" id="1.10.10.10">
    <property type="entry name" value="Winged helix-like DNA-binding domain superfamily/Winged helix DNA-binding domain"/>
    <property type="match status" value="1"/>
</dbReference>
<dbReference type="Pfam" id="PF00486">
    <property type="entry name" value="Trans_reg_C"/>
    <property type="match status" value="1"/>
</dbReference>
<dbReference type="CDD" id="cd15831">
    <property type="entry name" value="BTAD"/>
    <property type="match status" value="1"/>
</dbReference>
<keyword evidence="2" id="KW-0805">Transcription regulation</keyword>
<organism evidence="7 8">
    <name type="scientific">Actinocatenispora rupis</name>
    <dbReference type="NCBI Taxonomy" id="519421"/>
    <lineage>
        <taxon>Bacteria</taxon>
        <taxon>Bacillati</taxon>
        <taxon>Actinomycetota</taxon>
        <taxon>Actinomycetes</taxon>
        <taxon>Micromonosporales</taxon>
        <taxon>Micromonosporaceae</taxon>
        <taxon>Actinocatenispora</taxon>
    </lineage>
</organism>
<gene>
    <name evidence="7" type="ORF">Aru02nite_16010</name>
</gene>
<sequence length="902" mass="95963">MAVGLLGPFEVRVDGRAVPVPAGRQRVLLAALALSAGRVVSVDALAEALWGADQPHDPRNAVQVAVFRLRRLLGPDRVRTVPGGYRLDLDRACVDALRFVDLADDPEAALALWRGEPLTGVPSDALHRDHVPGLTEAYLAAMERRDPVTALADLHELTARYPLRESLWLGLLTGLARTGRQAEALAGYDRVRRLLADSLGTDPSPELRRLHRELLDADLAGARSGRGDPLPVPRQLPPDLAGFTGRDADLAALDEAASGGLVPLPDNGSGGRAGAVVAVHGAGGVGKTALAVRWAHRVADRFPDGQLHLDLRGYGPDDPVAPDVALDVLLRALGVPPKRVPAGTAERSALLRTRLADRRVLLLLDNARDADQVRPLLPGGANLVLVTSRSELRGLAVRDGAVRHHLHELPDTESVALVRSVLGAARTAGEPAAVAELVALCGNLPLAIVIAAQQAARYPDWALAESVAELRAARDRLDALGDGTDPATDPRTVFSWSYDALDPDAARAFRCLGAHPAPEVELGAAAALLGQDTGPTRRLLDRLVSVHLVGRSGPRRYRLHDLVHLFAAERADADPPGPDATARLLDWYRRTVDNARIAAFGSAPVETPGDGGTFTDGAEAVRWYERNRPTLLAVLRHALDTGYDAAVVRLAWLLQDLQSARHHAADKLRCADAAVRAADRSGDSVDRARARFLTGCAQHSLGANETAIDWHRRALAELPDDPGLASSIRSAMGLAQLDAGDQAGAIESQSHSVRIARGLGRPLRLAHSLLNLAVAEDASGAHARSADHNREALALYRAESATYHEGLVLANLSENMLALARYDEALAYAADALRALSDVDDTFAVPNALIAHGRALAAVGRTDDARAAYRRAHDILDRADQPRVAEAAELLAGLDAPQPARP</sequence>
<dbReference type="Pfam" id="PF03704">
    <property type="entry name" value="BTAD"/>
    <property type="match status" value="1"/>
</dbReference>
<dbReference type="SMART" id="SM00862">
    <property type="entry name" value="Trans_reg_C"/>
    <property type="match status" value="1"/>
</dbReference>
<dbReference type="SUPFAM" id="SSF52540">
    <property type="entry name" value="P-loop containing nucleoside triphosphate hydrolases"/>
    <property type="match status" value="1"/>
</dbReference>
<evidence type="ECO:0000256" key="5">
    <source>
        <dbReference type="PROSITE-ProRule" id="PRU01091"/>
    </source>
</evidence>
<reference evidence="7" key="1">
    <citation type="submission" date="2021-01" db="EMBL/GenBank/DDBJ databases">
        <title>Whole genome shotgun sequence of Actinocatenispora rupis NBRC 107355.</title>
        <authorList>
            <person name="Komaki H."/>
            <person name="Tamura T."/>
        </authorList>
    </citation>
    <scope>NUCLEOTIDE SEQUENCE</scope>
    <source>
        <strain evidence="7">NBRC 107355</strain>
    </source>
</reference>
<dbReference type="InterPro" id="IPR011990">
    <property type="entry name" value="TPR-like_helical_dom_sf"/>
</dbReference>
<feature type="domain" description="OmpR/PhoB-type" evidence="6">
    <location>
        <begin position="1"/>
        <end position="89"/>
    </location>
</feature>
<keyword evidence="8" id="KW-1185">Reference proteome</keyword>
<name>A0A8J3J2C3_9ACTN</name>
<dbReference type="SUPFAM" id="SSF46894">
    <property type="entry name" value="C-terminal effector domain of the bipartite response regulators"/>
    <property type="match status" value="1"/>
</dbReference>
<dbReference type="GO" id="GO:0006355">
    <property type="term" value="P:regulation of DNA-templated transcription"/>
    <property type="evidence" value="ECO:0007669"/>
    <property type="project" value="InterPro"/>
</dbReference>
<dbReference type="SUPFAM" id="SSF48452">
    <property type="entry name" value="TPR-like"/>
    <property type="match status" value="2"/>
</dbReference>
<evidence type="ECO:0000256" key="3">
    <source>
        <dbReference type="ARBA" id="ARBA00023125"/>
    </source>
</evidence>
<comment type="caution">
    <text evidence="7">The sequence shown here is derived from an EMBL/GenBank/DDBJ whole genome shotgun (WGS) entry which is preliminary data.</text>
</comment>
<evidence type="ECO:0000259" key="6">
    <source>
        <dbReference type="PROSITE" id="PS51755"/>
    </source>
</evidence>
<dbReference type="PANTHER" id="PTHR35807">
    <property type="entry name" value="TRANSCRIPTIONAL REGULATOR REDD-RELATED"/>
    <property type="match status" value="1"/>
</dbReference>
<proteinExistence type="inferred from homology"/>
<dbReference type="GO" id="GO:0003677">
    <property type="term" value="F:DNA binding"/>
    <property type="evidence" value="ECO:0007669"/>
    <property type="project" value="UniProtKB-UniRule"/>
</dbReference>